<feature type="region of interest" description="Disordered" evidence="1">
    <location>
        <begin position="1"/>
        <end position="22"/>
    </location>
</feature>
<dbReference type="OrthoDB" id="7474354at2759"/>
<name>A0A4Y2P7W1_ARAVE</name>
<comment type="caution">
    <text evidence="2">The sequence shown here is derived from an EMBL/GenBank/DDBJ whole genome shotgun (WGS) entry which is preliminary data.</text>
</comment>
<reference evidence="2 3" key="1">
    <citation type="journal article" date="2019" name="Sci. Rep.">
        <title>Orb-weaving spider Araneus ventricosus genome elucidates the spidroin gene catalogue.</title>
        <authorList>
            <person name="Kono N."/>
            <person name="Nakamura H."/>
            <person name="Ohtoshi R."/>
            <person name="Moran D.A.P."/>
            <person name="Shinohara A."/>
            <person name="Yoshida Y."/>
            <person name="Fujiwara M."/>
            <person name="Mori M."/>
            <person name="Tomita M."/>
            <person name="Arakawa K."/>
        </authorList>
    </citation>
    <scope>NUCLEOTIDE SEQUENCE [LARGE SCALE GENOMIC DNA]</scope>
</reference>
<sequence>MQEYDQSIDRQPPVENLGTSDAPVEALTVDIRRNRISNPRFFGKEESWVGKEESWVGKEESWIGKEESWVGKEESCVSNWSPLSYMSPTGRVSGYKTRYSKTLFIRLSRDRRKTTHK</sequence>
<organism evidence="2 3">
    <name type="scientific">Araneus ventricosus</name>
    <name type="common">Orbweaver spider</name>
    <name type="synonym">Epeira ventricosa</name>
    <dbReference type="NCBI Taxonomy" id="182803"/>
    <lineage>
        <taxon>Eukaryota</taxon>
        <taxon>Metazoa</taxon>
        <taxon>Ecdysozoa</taxon>
        <taxon>Arthropoda</taxon>
        <taxon>Chelicerata</taxon>
        <taxon>Arachnida</taxon>
        <taxon>Araneae</taxon>
        <taxon>Araneomorphae</taxon>
        <taxon>Entelegynae</taxon>
        <taxon>Araneoidea</taxon>
        <taxon>Araneidae</taxon>
        <taxon>Araneus</taxon>
    </lineage>
</organism>
<evidence type="ECO:0000256" key="1">
    <source>
        <dbReference type="SAM" id="MobiDB-lite"/>
    </source>
</evidence>
<keyword evidence="3" id="KW-1185">Reference proteome</keyword>
<dbReference type="AlphaFoldDB" id="A0A4Y2P7W1"/>
<evidence type="ECO:0000313" key="3">
    <source>
        <dbReference type="Proteomes" id="UP000499080"/>
    </source>
</evidence>
<proteinExistence type="predicted"/>
<protein>
    <submittedName>
        <fullName evidence="2">Uncharacterized protein</fullName>
    </submittedName>
</protein>
<dbReference type="EMBL" id="BGPR01010790">
    <property type="protein sequence ID" value="GBN48018.1"/>
    <property type="molecule type" value="Genomic_DNA"/>
</dbReference>
<dbReference type="Proteomes" id="UP000499080">
    <property type="component" value="Unassembled WGS sequence"/>
</dbReference>
<evidence type="ECO:0000313" key="2">
    <source>
        <dbReference type="EMBL" id="GBN48018.1"/>
    </source>
</evidence>
<accession>A0A4Y2P7W1</accession>
<gene>
    <name evidence="2" type="ORF">AVEN_93269_1</name>
</gene>